<reference evidence="2" key="1">
    <citation type="submission" date="2021-12" db="EMBL/GenBank/DDBJ databases">
        <title>Comparative genomics, transcriptomics and evolutionary studies reveal genomic signatures of adaptation to plant cell wall in hemibiotrophic fungi.</title>
        <authorList>
            <consortium name="DOE Joint Genome Institute"/>
            <person name="Baroncelli R."/>
            <person name="Diaz J.F."/>
            <person name="Benocci T."/>
            <person name="Peng M."/>
            <person name="Battaglia E."/>
            <person name="Haridas S."/>
            <person name="Andreopoulos W."/>
            <person name="Labutti K."/>
            <person name="Pangilinan J."/>
            <person name="Floch G.L."/>
            <person name="Makela M.R."/>
            <person name="Henrissat B."/>
            <person name="Grigoriev I.V."/>
            <person name="Crouch J.A."/>
            <person name="De Vries R.P."/>
            <person name="Sukno S.A."/>
            <person name="Thon M.R."/>
        </authorList>
    </citation>
    <scope>NUCLEOTIDE SEQUENCE</scope>
    <source>
        <strain evidence="2">CBS 112980</strain>
    </source>
</reference>
<gene>
    <name evidence="2" type="ORF">BDZ83DRAFT_618066</name>
</gene>
<dbReference type="Proteomes" id="UP001244207">
    <property type="component" value="Unassembled WGS sequence"/>
</dbReference>
<dbReference type="RefSeq" id="XP_060365968.1">
    <property type="nucleotide sequence ID" value="XM_060508057.1"/>
</dbReference>
<evidence type="ECO:0000256" key="1">
    <source>
        <dbReference type="SAM" id="MobiDB-lite"/>
    </source>
</evidence>
<comment type="caution">
    <text evidence="2">The sequence shown here is derived from an EMBL/GenBank/DDBJ whole genome shotgun (WGS) entry which is preliminary data.</text>
</comment>
<sequence>MSMNHWIDVHLKETNHPSSSIGLLAPVAWTDISLPALQRSRQSIEMLATKGDSGLHQLIRDFPLTEPPPPREDSISYITETLVSYTMYLMELQHAGYSNREAEASYLRIHHESFVDDAKVEPAKKESLTRQIMEAYKASEKLRDALEEVKLYPQRIQAFSTMEEIRSSNSSREAYLKTLLSLAPSQDGNATNTACPSTCASSTASSAS</sequence>
<organism evidence="2 3">
    <name type="scientific">Glomerella acutata</name>
    <name type="common">Colletotrichum acutatum</name>
    <dbReference type="NCBI Taxonomy" id="27357"/>
    <lineage>
        <taxon>Eukaryota</taxon>
        <taxon>Fungi</taxon>
        <taxon>Dikarya</taxon>
        <taxon>Ascomycota</taxon>
        <taxon>Pezizomycotina</taxon>
        <taxon>Sordariomycetes</taxon>
        <taxon>Hypocreomycetidae</taxon>
        <taxon>Glomerellales</taxon>
        <taxon>Glomerellaceae</taxon>
        <taxon>Colletotrichum</taxon>
        <taxon>Colletotrichum acutatum species complex</taxon>
    </lineage>
</organism>
<keyword evidence="3" id="KW-1185">Reference proteome</keyword>
<accession>A0AAD8UM60</accession>
<evidence type="ECO:0000313" key="3">
    <source>
        <dbReference type="Proteomes" id="UP001244207"/>
    </source>
</evidence>
<dbReference type="EMBL" id="JAHMHS010000037">
    <property type="protein sequence ID" value="KAK1725913.1"/>
    <property type="molecule type" value="Genomic_DNA"/>
</dbReference>
<name>A0AAD8UM60_GLOAC</name>
<dbReference type="GeneID" id="85391956"/>
<feature type="compositionally biased region" description="Low complexity" evidence="1">
    <location>
        <begin position="189"/>
        <end position="208"/>
    </location>
</feature>
<dbReference type="AlphaFoldDB" id="A0AAD8UM60"/>
<feature type="region of interest" description="Disordered" evidence="1">
    <location>
        <begin position="185"/>
        <end position="208"/>
    </location>
</feature>
<protein>
    <submittedName>
        <fullName evidence="2">Uncharacterized protein</fullName>
    </submittedName>
</protein>
<proteinExistence type="predicted"/>
<evidence type="ECO:0000313" key="2">
    <source>
        <dbReference type="EMBL" id="KAK1725913.1"/>
    </source>
</evidence>